<evidence type="ECO:0000256" key="4">
    <source>
        <dbReference type="RuleBase" id="RU003476"/>
    </source>
</evidence>
<dbReference type="EMBL" id="BMNK01000013">
    <property type="protein sequence ID" value="GGP12934.1"/>
    <property type="molecule type" value="Genomic_DNA"/>
</dbReference>
<dbReference type="GO" id="GO:0016787">
    <property type="term" value="F:hydrolase activity"/>
    <property type="evidence" value="ECO:0007669"/>
    <property type="project" value="UniProtKB-KW"/>
</dbReference>
<dbReference type="SUPFAM" id="SSF55811">
    <property type="entry name" value="Nudix"/>
    <property type="match status" value="1"/>
</dbReference>
<evidence type="ECO:0000259" key="5">
    <source>
        <dbReference type="PROSITE" id="PS51462"/>
    </source>
</evidence>
<dbReference type="PANTHER" id="PTHR43046">
    <property type="entry name" value="GDP-MANNOSE MANNOSYL HYDROLASE"/>
    <property type="match status" value="1"/>
</dbReference>
<evidence type="ECO:0000313" key="7">
    <source>
        <dbReference type="Proteomes" id="UP000660745"/>
    </source>
</evidence>
<dbReference type="InterPro" id="IPR020084">
    <property type="entry name" value="NUDIX_hydrolase_CS"/>
</dbReference>
<proteinExistence type="inferred from homology"/>
<dbReference type="Gene3D" id="3.90.79.10">
    <property type="entry name" value="Nucleoside Triphosphate Pyrophosphohydrolase"/>
    <property type="match status" value="1"/>
</dbReference>
<sequence>MFVQFAQKAVIEWQGKLLLVMKSRDDPHEPGKWELPGGRMQRDESPDEALVREVYEEVGLKVHPGRPLALWSWRLGSGEDAATVIAVARLCTANNVDVDMSRQVEDDFIERYGWFDRDEILGLDLIPSARGPIATVLENLQKFGLDE</sequence>
<evidence type="ECO:0000256" key="2">
    <source>
        <dbReference type="ARBA" id="ARBA00005582"/>
    </source>
</evidence>
<keyword evidence="7" id="KW-1185">Reference proteome</keyword>
<reference evidence="6" key="1">
    <citation type="journal article" date="2014" name="Int. J. Syst. Evol. Microbiol.">
        <title>Complete genome sequence of Corynebacterium casei LMG S-19264T (=DSM 44701T), isolated from a smear-ripened cheese.</title>
        <authorList>
            <consortium name="US DOE Joint Genome Institute (JGI-PGF)"/>
            <person name="Walter F."/>
            <person name="Albersmeier A."/>
            <person name="Kalinowski J."/>
            <person name="Ruckert C."/>
        </authorList>
    </citation>
    <scope>NUCLEOTIDE SEQUENCE</scope>
    <source>
        <strain evidence="6">CGMCC 4.7430</strain>
    </source>
</reference>
<organism evidence="6 7">
    <name type="scientific">Nonomuraea glycinis</name>
    <dbReference type="NCBI Taxonomy" id="2047744"/>
    <lineage>
        <taxon>Bacteria</taxon>
        <taxon>Bacillati</taxon>
        <taxon>Actinomycetota</taxon>
        <taxon>Actinomycetes</taxon>
        <taxon>Streptosporangiales</taxon>
        <taxon>Streptosporangiaceae</taxon>
        <taxon>Nonomuraea</taxon>
    </lineage>
</organism>
<evidence type="ECO:0000256" key="1">
    <source>
        <dbReference type="ARBA" id="ARBA00001946"/>
    </source>
</evidence>
<protein>
    <recommendedName>
        <fullName evidence="5">Nudix hydrolase domain-containing protein</fullName>
    </recommendedName>
</protein>
<dbReference type="InterPro" id="IPR015797">
    <property type="entry name" value="NUDIX_hydrolase-like_dom_sf"/>
</dbReference>
<comment type="similarity">
    <text evidence="2 4">Belongs to the Nudix hydrolase family.</text>
</comment>
<dbReference type="Pfam" id="PF00293">
    <property type="entry name" value="NUDIX"/>
    <property type="match status" value="1"/>
</dbReference>
<dbReference type="PROSITE" id="PS00893">
    <property type="entry name" value="NUDIX_BOX"/>
    <property type="match status" value="1"/>
</dbReference>
<comment type="caution">
    <text evidence="6">The sequence shown here is derived from an EMBL/GenBank/DDBJ whole genome shotgun (WGS) entry which is preliminary data.</text>
</comment>
<dbReference type="AlphaFoldDB" id="A0A918E7M8"/>
<feature type="domain" description="Nudix hydrolase" evidence="5">
    <location>
        <begin position="1"/>
        <end position="139"/>
    </location>
</feature>
<reference evidence="6" key="2">
    <citation type="submission" date="2020-09" db="EMBL/GenBank/DDBJ databases">
        <authorList>
            <person name="Sun Q."/>
            <person name="Zhou Y."/>
        </authorList>
    </citation>
    <scope>NUCLEOTIDE SEQUENCE</scope>
    <source>
        <strain evidence="6">CGMCC 4.7430</strain>
    </source>
</reference>
<dbReference type="InterPro" id="IPR020476">
    <property type="entry name" value="Nudix_hydrolase"/>
</dbReference>
<dbReference type="PANTHER" id="PTHR43046:SF14">
    <property type="entry name" value="MUTT_NUDIX FAMILY PROTEIN"/>
    <property type="match status" value="1"/>
</dbReference>
<name>A0A918E7M8_9ACTN</name>
<gene>
    <name evidence="6" type="ORF">GCM10012278_62700</name>
</gene>
<dbReference type="Proteomes" id="UP000660745">
    <property type="component" value="Unassembled WGS sequence"/>
</dbReference>
<keyword evidence="3 4" id="KW-0378">Hydrolase</keyword>
<dbReference type="InterPro" id="IPR000086">
    <property type="entry name" value="NUDIX_hydrolase_dom"/>
</dbReference>
<accession>A0A918E7M8</accession>
<evidence type="ECO:0000313" key="6">
    <source>
        <dbReference type="EMBL" id="GGP12934.1"/>
    </source>
</evidence>
<dbReference type="RefSeq" id="WP_189142349.1">
    <property type="nucleotide sequence ID" value="NZ_BMNK01000013.1"/>
</dbReference>
<dbReference type="PROSITE" id="PS51462">
    <property type="entry name" value="NUDIX"/>
    <property type="match status" value="1"/>
</dbReference>
<comment type="cofactor">
    <cofactor evidence="1">
        <name>Mg(2+)</name>
        <dbReference type="ChEBI" id="CHEBI:18420"/>
    </cofactor>
</comment>
<evidence type="ECO:0000256" key="3">
    <source>
        <dbReference type="ARBA" id="ARBA00022801"/>
    </source>
</evidence>
<dbReference type="PRINTS" id="PR00502">
    <property type="entry name" value="NUDIXFAMILY"/>
</dbReference>